<accession>A0AC35TQB1</accession>
<proteinExistence type="predicted"/>
<reference evidence="2" key="1">
    <citation type="submission" date="2016-11" db="UniProtKB">
        <authorList>
            <consortium name="WormBaseParasite"/>
        </authorList>
    </citation>
    <scope>IDENTIFICATION</scope>
    <source>
        <strain evidence="2">KR3021</strain>
    </source>
</reference>
<evidence type="ECO:0000313" key="1">
    <source>
        <dbReference type="Proteomes" id="UP000095286"/>
    </source>
</evidence>
<organism evidence="1 2">
    <name type="scientific">Rhabditophanes sp. KR3021</name>
    <dbReference type="NCBI Taxonomy" id="114890"/>
    <lineage>
        <taxon>Eukaryota</taxon>
        <taxon>Metazoa</taxon>
        <taxon>Ecdysozoa</taxon>
        <taxon>Nematoda</taxon>
        <taxon>Chromadorea</taxon>
        <taxon>Rhabditida</taxon>
        <taxon>Tylenchina</taxon>
        <taxon>Panagrolaimomorpha</taxon>
        <taxon>Strongyloidoidea</taxon>
        <taxon>Alloionematidae</taxon>
        <taxon>Rhabditophanes</taxon>
    </lineage>
</organism>
<evidence type="ECO:0000313" key="2">
    <source>
        <dbReference type="WBParaSite" id="RSKR_0000325750.1"/>
    </source>
</evidence>
<sequence length="78" mass="9057">MTVLIIFKTKVRAQEESDDSKKRQKEESVKKHKQMVAATVKNAIDAFEIQQNKVEMECEKKNKEVLPIKSRNPQIGRT</sequence>
<dbReference type="Proteomes" id="UP000095286">
    <property type="component" value="Unplaced"/>
</dbReference>
<protein>
    <submittedName>
        <fullName evidence="2">Remorin_C domain-containing protein</fullName>
    </submittedName>
</protein>
<name>A0AC35TQB1_9BILA</name>
<dbReference type="WBParaSite" id="RSKR_0000325750.1">
    <property type="protein sequence ID" value="RSKR_0000325750.1"/>
    <property type="gene ID" value="RSKR_0000325750"/>
</dbReference>